<proteinExistence type="predicted"/>
<dbReference type="Proteomes" id="UP000807306">
    <property type="component" value="Unassembled WGS sequence"/>
</dbReference>
<protein>
    <submittedName>
        <fullName evidence="1">Uncharacterized protein</fullName>
    </submittedName>
</protein>
<dbReference type="InterPro" id="IPR032675">
    <property type="entry name" value="LRR_dom_sf"/>
</dbReference>
<dbReference type="Gene3D" id="3.80.10.10">
    <property type="entry name" value="Ribonuclease Inhibitor"/>
    <property type="match status" value="1"/>
</dbReference>
<feature type="non-terminal residue" evidence="1">
    <location>
        <position position="1"/>
    </location>
</feature>
<sequence length="396" mass="44846">MLLRNRPEPLLMGLKELYVIGSLGASDVVLALSPNIKSIFLGGCDRTIRSLLSSFLTSCPRIRTLSWETQAQLPTNPHDITKFKDLQNLSLILPGTYLSSSFMIELGNLEGLQKLTIDVGASDPSKISSSPRRGPPMASYPVAAHKFANLRTLHFLGSIERIQHLLSFMELKSLTYFLITEHRPNVNGTESYWYQCFERLAFSSHLEAIEIEQYRRPRLSEIDKNHIAGSWIKPLCSLTGLHTFIVKDGFIRISTAELSAIASAFPMLRVLKLPSPEESDSFSWESIAMLADHWPQLHTLQITWGGKFKASAISAECVQKLKFRRHRLQCLRIATGFADSDLPHQNVVLLARFLYRFFPDLQKLEGLGSPTTMKAWSDVFDCYKALQTDILYFRHD</sequence>
<name>A0A9P6ELG9_9AGAR</name>
<dbReference type="EMBL" id="MU157836">
    <property type="protein sequence ID" value="KAF9531247.1"/>
    <property type="molecule type" value="Genomic_DNA"/>
</dbReference>
<reference evidence="1" key="1">
    <citation type="submission" date="2020-11" db="EMBL/GenBank/DDBJ databases">
        <authorList>
            <consortium name="DOE Joint Genome Institute"/>
            <person name="Ahrendt S."/>
            <person name="Riley R."/>
            <person name="Andreopoulos W."/>
            <person name="Labutti K."/>
            <person name="Pangilinan J."/>
            <person name="Ruiz-Duenas F.J."/>
            <person name="Barrasa J.M."/>
            <person name="Sanchez-Garcia M."/>
            <person name="Camarero S."/>
            <person name="Miyauchi S."/>
            <person name="Serrano A."/>
            <person name="Linde D."/>
            <person name="Babiker R."/>
            <person name="Drula E."/>
            <person name="Ayuso-Fernandez I."/>
            <person name="Pacheco R."/>
            <person name="Padilla G."/>
            <person name="Ferreira P."/>
            <person name="Barriuso J."/>
            <person name="Kellner H."/>
            <person name="Castanera R."/>
            <person name="Alfaro M."/>
            <person name="Ramirez L."/>
            <person name="Pisabarro A.G."/>
            <person name="Kuo A."/>
            <person name="Tritt A."/>
            <person name="Lipzen A."/>
            <person name="He G."/>
            <person name="Yan M."/>
            <person name="Ng V."/>
            <person name="Cullen D."/>
            <person name="Martin F."/>
            <person name="Rosso M.-N."/>
            <person name="Henrissat B."/>
            <person name="Hibbett D."/>
            <person name="Martinez A.T."/>
            <person name="Grigoriev I.V."/>
        </authorList>
    </citation>
    <scope>NUCLEOTIDE SEQUENCE</scope>
    <source>
        <strain evidence="1">CBS 506.95</strain>
    </source>
</reference>
<keyword evidence="2" id="KW-1185">Reference proteome</keyword>
<comment type="caution">
    <text evidence="1">The sequence shown here is derived from an EMBL/GenBank/DDBJ whole genome shotgun (WGS) entry which is preliminary data.</text>
</comment>
<evidence type="ECO:0000313" key="1">
    <source>
        <dbReference type="EMBL" id="KAF9531247.1"/>
    </source>
</evidence>
<dbReference type="AlphaFoldDB" id="A0A9P6ELG9"/>
<dbReference type="OrthoDB" id="2631350at2759"/>
<dbReference type="SUPFAM" id="SSF52047">
    <property type="entry name" value="RNI-like"/>
    <property type="match status" value="1"/>
</dbReference>
<evidence type="ECO:0000313" key="2">
    <source>
        <dbReference type="Proteomes" id="UP000807306"/>
    </source>
</evidence>
<organism evidence="1 2">
    <name type="scientific">Crepidotus variabilis</name>
    <dbReference type="NCBI Taxonomy" id="179855"/>
    <lineage>
        <taxon>Eukaryota</taxon>
        <taxon>Fungi</taxon>
        <taxon>Dikarya</taxon>
        <taxon>Basidiomycota</taxon>
        <taxon>Agaricomycotina</taxon>
        <taxon>Agaricomycetes</taxon>
        <taxon>Agaricomycetidae</taxon>
        <taxon>Agaricales</taxon>
        <taxon>Agaricineae</taxon>
        <taxon>Crepidotaceae</taxon>
        <taxon>Crepidotus</taxon>
    </lineage>
</organism>
<gene>
    <name evidence="1" type="ORF">CPB83DRAFT_849634</name>
</gene>
<accession>A0A9P6ELG9</accession>